<organism evidence="1 2">
    <name type="scientific">Elysia crispata</name>
    <name type="common">lettuce slug</name>
    <dbReference type="NCBI Taxonomy" id="231223"/>
    <lineage>
        <taxon>Eukaryota</taxon>
        <taxon>Metazoa</taxon>
        <taxon>Spiralia</taxon>
        <taxon>Lophotrochozoa</taxon>
        <taxon>Mollusca</taxon>
        <taxon>Gastropoda</taxon>
        <taxon>Heterobranchia</taxon>
        <taxon>Euthyneura</taxon>
        <taxon>Panpulmonata</taxon>
        <taxon>Sacoglossa</taxon>
        <taxon>Placobranchoidea</taxon>
        <taxon>Plakobranchidae</taxon>
        <taxon>Elysia</taxon>
    </lineage>
</organism>
<keyword evidence="2" id="KW-1185">Reference proteome</keyword>
<sequence length="72" mass="8086">MDLIIHVVRAECMSSLCERRPQSPSLTACGKPSVWGGVLNSFSAEFFTSYPKRGAQRLHLESPKTHRLQNLD</sequence>
<comment type="caution">
    <text evidence="1">The sequence shown here is derived from an EMBL/GenBank/DDBJ whole genome shotgun (WGS) entry which is preliminary data.</text>
</comment>
<evidence type="ECO:0000313" key="2">
    <source>
        <dbReference type="Proteomes" id="UP001283361"/>
    </source>
</evidence>
<dbReference type="EMBL" id="JAWDGP010004927">
    <property type="protein sequence ID" value="KAK3761119.1"/>
    <property type="molecule type" value="Genomic_DNA"/>
</dbReference>
<gene>
    <name evidence="1" type="ORF">RRG08_022523</name>
</gene>
<dbReference type="Proteomes" id="UP001283361">
    <property type="component" value="Unassembled WGS sequence"/>
</dbReference>
<accession>A0AAE0Z1C4</accession>
<protein>
    <submittedName>
        <fullName evidence="1">Uncharacterized protein</fullName>
    </submittedName>
</protein>
<dbReference type="AlphaFoldDB" id="A0AAE0Z1C4"/>
<reference evidence="1" key="1">
    <citation type="journal article" date="2023" name="G3 (Bethesda)">
        <title>A reference genome for the long-term kleptoplast-retaining sea slug Elysia crispata morphotype clarki.</title>
        <authorList>
            <person name="Eastman K.E."/>
            <person name="Pendleton A.L."/>
            <person name="Shaikh M.A."/>
            <person name="Suttiyut T."/>
            <person name="Ogas R."/>
            <person name="Tomko P."/>
            <person name="Gavelis G."/>
            <person name="Widhalm J.R."/>
            <person name="Wisecaver J.H."/>
        </authorList>
    </citation>
    <scope>NUCLEOTIDE SEQUENCE</scope>
    <source>
        <strain evidence="1">ECLA1</strain>
    </source>
</reference>
<name>A0AAE0Z1C4_9GAST</name>
<evidence type="ECO:0000313" key="1">
    <source>
        <dbReference type="EMBL" id="KAK3761119.1"/>
    </source>
</evidence>
<proteinExistence type="predicted"/>